<dbReference type="NCBIfam" id="NF005559">
    <property type="entry name" value="PRK07231.1"/>
    <property type="match status" value="1"/>
</dbReference>
<evidence type="ECO:0000313" key="4">
    <source>
        <dbReference type="Proteomes" id="UP001519289"/>
    </source>
</evidence>
<keyword evidence="4" id="KW-1185">Reference proteome</keyword>
<accession>A0ABS4JT18</accession>
<comment type="similarity">
    <text evidence="1">Belongs to the short-chain dehydrogenases/reductases (SDR) family.</text>
</comment>
<comment type="caution">
    <text evidence="3">The sequence shown here is derived from an EMBL/GenBank/DDBJ whole genome shotgun (WGS) entry which is preliminary data.</text>
</comment>
<evidence type="ECO:0000313" key="3">
    <source>
        <dbReference type="EMBL" id="MBP2018689.1"/>
    </source>
</evidence>
<dbReference type="PRINTS" id="PR00080">
    <property type="entry name" value="SDRFAMILY"/>
</dbReference>
<dbReference type="InterPro" id="IPR020904">
    <property type="entry name" value="Sc_DH/Rdtase_CS"/>
</dbReference>
<dbReference type="Gene3D" id="3.40.50.720">
    <property type="entry name" value="NAD(P)-binding Rossmann-like Domain"/>
    <property type="match status" value="1"/>
</dbReference>
<organism evidence="3 4">
    <name type="scientific">Symbiobacterium terraclitae</name>
    <dbReference type="NCBI Taxonomy" id="557451"/>
    <lineage>
        <taxon>Bacteria</taxon>
        <taxon>Bacillati</taxon>
        <taxon>Bacillota</taxon>
        <taxon>Clostridia</taxon>
        <taxon>Eubacteriales</taxon>
        <taxon>Symbiobacteriaceae</taxon>
        <taxon>Symbiobacterium</taxon>
    </lineage>
</organism>
<feature type="domain" description="Ketoreductase" evidence="2">
    <location>
        <begin position="9"/>
        <end position="191"/>
    </location>
</feature>
<dbReference type="InterPro" id="IPR036291">
    <property type="entry name" value="NAD(P)-bd_dom_sf"/>
</dbReference>
<dbReference type="InterPro" id="IPR002347">
    <property type="entry name" value="SDR_fam"/>
</dbReference>
<dbReference type="SMART" id="SM00822">
    <property type="entry name" value="PKS_KR"/>
    <property type="match status" value="1"/>
</dbReference>
<reference evidence="3 4" key="1">
    <citation type="submission" date="2021-03" db="EMBL/GenBank/DDBJ databases">
        <title>Genomic Encyclopedia of Type Strains, Phase IV (KMG-IV): sequencing the most valuable type-strain genomes for metagenomic binning, comparative biology and taxonomic classification.</title>
        <authorList>
            <person name="Goeker M."/>
        </authorList>
    </citation>
    <scope>NUCLEOTIDE SEQUENCE [LARGE SCALE GENOMIC DNA]</scope>
    <source>
        <strain evidence="3 4">DSM 27138</strain>
    </source>
</reference>
<dbReference type="PRINTS" id="PR00081">
    <property type="entry name" value="GDHRDH"/>
</dbReference>
<sequence>MQMFSLDGRVALVTGAGRGIGRALALGLAEAGADVVCLAQTGAEVEAAAREIRAKGRRALAVTADVTSREQVTAAVEAALAALGRIDILVNNAGINIRKPALEVAEQDWDRVVETNLKGPFLVAQTVGRHMCAAGYGRVINVASVGGAVALRTGVAYGASKAGLLHMTRILAMEWARFGVTVNAIGPWYFRTPLTEKLLQDEQYVAEILARTPMRRIGDLKELVGPVVFLASEASSYVTGQALMVDGGMTIYGF</sequence>
<dbReference type="Pfam" id="PF13561">
    <property type="entry name" value="adh_short_C2"/>
    <property type="match status" value="1"/>
</dbReference>
<gene>
    <name evidence="3" type="ORF">J2Z79_002104</name>
</gene>
<proteinExistence type="inferred from homology"/>
<dbReference type="PROSITE" id="PS00061">
    <property type="entry name" value="ADH_SHORT"/>
    <property type="match status" value="1"/>
</dbReference>
<dbReference type="SUPFAM" id="SSF51735">
    <property type="entry name" value="NAD(P)-binding Rossmann-fold domains"/>
    <property type="match status" value="1"/>
</dbReference>
<protein>
    <submittedName>
        <fullName evidence="3">NAD(P)-dependent dehydrogenase (Short-subunit alcohol dehydrogenase family)</fullName>
    </submittedName>
</protein>
<evidence type="ECO:0000256" key="1">
    <source>
        <dbReference type="ARBA" id="ARBA00006484"/>
    </source>
</evidence>
<name>A0ABS4JT18_9FIRM</name>
<dbReference type="PANTHER" id="PTHR42760">
    <property type="entry name" value="SHORT-CHAIN DEHYDROGENASES/REDUCTASES FAMILY MEMBER"/>
    <property type="match status" value="1"/>
</dbReference>
<dbReference type="Proteomes" id="UP001519289">
    <property type="component" value="Unassembled WGS sequence"/>
</dbReference>
<dbReference type="InterPro" id="IPR057326">
    <property type="entry name" value="KR_dom"/>
</dbReference>
<dbReference type="EMBL" id="JAGGLG010000016">
    <property type="protein sequence ID" value="MBP2018689.1"/>
    <property type="molecule type" value="Genomic_DNA"/>
</dbReference>
<evidence type="ECO:0000259" key="2">
    <source>
        <dbReference type="SMART" id="SM00822"/>
    </source>
</evidence>